<gene>
    <name evidence="11 14" type="primary">hisS</name>
    <name evidence="14" type="ORF">GCM10011289_04810</name>
</gene>
<keyword evidence="4 11" id="KW-0963">Cytoplasm</keyword>
<dbReference type="SUPFAM" id="SSF52954">
    <property type="entry name" value="Class II aaRS ABD-related"/>
    <property type="match status" value="1"/>
</dbReference>
<evidence type="ECO:0000256" key="12">
    <source>
        <dbReference type="PIRSR" id="PIRSR001549-1"/>
    </source>
</evidence>
<comment type="subunit">
    <text evidence="3 11">Homodimer.</text>
</comment>
<evidence type="ECO:0000256" key="1">
    <source>
        <dbReference type="ARBA" id="ARBA00004496"/>
    </source>
</evidence>
<dbReference type="InterPro" id="IPR015807">
    <property type="entry name" value="His-tRNA-ligase"/>
</dbReference>
<accession>A0A918NYX8</accession>
<dbReference type="NCBIfam" id="TIGR00442">
    <property type="entry name" value="hisS"/>
    <property type="match status" value="1"/>
</dbReference>
<dbReference type="InterPro" id="IPR004516">
    <property type="entry name" value="HisRS/HisZ"/>
</dbReference>
<evidence type="ECO:0000256" key="3">
    <source>
        <dbReference type="ARBA" id="ARBA00011738"/>
    </source>
</evidence>
<dbReference type="EC" id="6.1.1.21" evidence="11"/>
<dbReference type="SUPFAM" id="SSF55681">
    <property type="entry name" value="Class II aaRS and biotin synthetases"/>
    <property type="match status" value="1"/>
</dbReference>
<dbReference type="PROSITE" id="PS50862">
    <property type="entry name" value="AA_TRNA_LIGASE_II"/>
    <property type="match status" value="1"/>
</dbReference>
<dbReference type="Gene3D" id="3.30.930.10">
    <property type="entry name" value="Bira Bifunctional Protein, Domain 2"/>
    <property type="match status" value="1"/>
</dbReference>
<keyword evidence="7 11" id="KW-0067">ATP-binding</keyword>
<evidence type="ECO:0000313" key="15">
    <source>
        <dbReference type="Proteomes" id="UP000645257"/>
    </source>
</evidence>
<feature type="binding site" evidence="12">
    <location>
        <position position="258"/>
    </location>
    <ligand>
        <name>L-histidine</name>
        <dbReference type="ChEBI" id="CHEBI:57595"/>
    </ligand>
</feature>
<reference evidence="14" key="1">
    <citation type="journal article" date="2014" name="Int. J. Syst. Evol. Microbiol.">
        <title>Complete genome sequence of Corynebacterium casei LMG S-19264T (=DSM 44701T), isolated from a smear-ripened cheese.</title>
        <authorList>
            <consortium name="US DOE Joint Genome Institute (JGI-PGF)"/>
            <person name="Walter F."/>
            <person name="Albersmeier A."/>
            <person name="Kalinowski J."/>
            <person name="Ruckert C."/>
        </authorList>
    </citation>
    <scope>NUCLEOTIDE SEQUENCE</scope>
    <source>
        <strain evidence="14">KCTC 32182</strain>
    </source>
</reference>
<comment type="catalytic activity">
    <reaction evidence="10 11">
        <text>tRNA(His) + L-histidine + ATP = L-histidyl-tRNA(His) + AMP + diphosphate + H(+)</text>
        <dbReference type="Rhea" id="RHEA:17313"/>
        <dbReference type="Rhea" id="RHEA-COMP:9665"/>
        <dbReference type="Rhea" id="RHEA-COMP:9689"/>
        <dbReference type="ChEBI" id="CHEBI:15378"/>
        <dbReference type="ChEBI" id="CHEBI:30616"/>
        <dbReference type="ChEBI" id="CHEBI:33019"/>
        <dbReference type="ChEBI" id="CHEBI:57595"/>
        <dbReference type="ChEBI" id="CHEBI:78442"/>
        <dbReference type="ChEBI" id="CHEBI:78527"/>
        <dbReference type="ChEBI" id="CHEBI:456215"/>
        <dbReference type="EC" id="6.1.1.21"/>
    </reaction>
</comment>
<sequence length="421" mass="47155">MSTIQSIRGMNDILPEEACRWQWLEAIVRRVTHRYGYQEIRLPILEPVALFQRAVGDATDIVAKEMYDFQDKSGDHITLRPEGTSGCVRAVIEHGLCHNRTQRLWYQGPMFRYERPQKGRFRQFHQFGVETFGMAGADIDAELILMIHDIFQALGLGGHVRLELNSLGTPDERREHRADLVAYLTARKDQLDEDSLRRLESNPLRVLDSKNPDMQALIESAPKLLDYLGDESARHFAELQGLLGEASVPFVINPRLVRGLDYYTRTVFEWTTEALGSQGTVCGGGRYDGLVELFSGKPLPASGFAFGIERLLLLIETVGTQAPVTDEPDVVVTTSSPAANVDAVLLGRQIRQAFAQLKVLNDFTGAKLARQHQRAARLGCRWVVTLNEDGSVGVWSPDEDRRVTVGRDALISTLSAWTQAR</sequence>
<dbReference type="AlphaFoldDB" id="A0A918NYX8"/>
<evidence type="ECO:0000256" key="2">
    <source>
        <dbReference type="ARBA" id="ARBA00008226"/>
    </source>
</evidence>
<dbReference type="PANTHER" id="PTHR43707:SF1">
    <property type="entry name" value="HISTIDINE--TRNA LIGASE, MITOCHONDRIAL-RELATED"/>
    <property type="match status" value="1"/>
</dbReference>
<evidence type="ECO:0000259" key="13">
    <source>
        <dbReference type="PROSITE" id="PS50862"/>
    </source>
</evidence>
<feature type="domain" description="Aminoacyl-transfer RNA synthetases class-II family profile" evidence="13">
    <location>
        <begin position="24"/>
        <end position="323"/>
    </location>
</feature>
<dbReference type="InterPro" id="IPR006195">
    <property type="entry name" value="aa-tRNA-synth_II"/>
</dbReference>
<keyword evidence="15" id="KW-1185">Reference proteome</keyword>
<feature type="binding site" evidence="12">
    <location>
        <position position="130"/>
    </location>
    <ligand>
        <name>L-histidine</name>
        <dbReference type="ChEBI" id="CHEBI:57595"/>
    </ligand>
</feature>
<dbReference type="Gene3D" id="3.40.50.800">
    <property type="entry name" value="Anticodon-binding domain"/>
    <property type="match status" value="1"/>
</dbReference>
<dbReference type="GO" id="GO:0004821">
    <property type="term" value="F:histidine-tRNA ligase activity"/>
    <property type="evidence" value="ECO:0007669"/>
    <property type="project" value="UniProtKB-UniRule"/>
</dbReference>
<protein>
    <recommendedName>
        <fullName evidence="11">Histidine--tRNA ligase</fullName>
        <ecNumber evidence="11">6.1.1.21</ecNumber>
    </recommendedName>
    <alternativeName>
        <fullName evidence="11">Histidyl-tRNA synthetase</fullName>
        <shortName evidence="11">HisRS</shortName>
    </alternativeName>
</protein>
<dbReference type="InterPro" id="IPR041715">
    <property type="entry name" value="HisRS-like_core"/>
</dbReference>
<feature type="binding site" evidence="12">
    <location>
        <position position="112"/>
    </location>
    <ligand>
        <name>L-histidine</name>
        <dbReference type="ChEBI" id="CHEBI:57595"/>
    </ligand>
</feature>
<dbReference type="GO" id="GO:0005524">
    <property type="term" value="F:ATP binding"/>
    <property type="evidence" value="ECO:0007669"/>
    <property type="project" value="UniProtKB-UniRule"/>
</dbReference>
<keyword evidence="8 11" id="KW-0648">Protein biosynthesis</keyword>
<dbReference type="CDD" id="cd00773">
    <property type="entry name" value="HisRS-like_core"/>
    <property type="match status" value="1"/>
</dbReference>
<dbReference type="Pfam" id="PF13393">
    <property type="entry name" value="tRNA-synt_His"/>
    <property type="match status" value="1"/>
</dbReference>
<evidence type="ECO:0000256" key="7">
    <source>
        <dbReference type="ARBA" id="ARBA00022840"/>
    </source>
</evidence>
<feature type="binding site" evidence="12">
    <location>
        <position position="126"/>
    </location>
    <ligand>
        <name>L-histidine</name>
        <dbReference type="ChEBI" id="CHEBI:57595"/>
    </ligand>
</feature>
<dbReference type="InterPro" id="IPR036621">
    <property type="entry name" value="Anticodon-bd_dom_sf"/>
</dbReference>
<dbReference type="InterPro" id="IPR045864">
    <property type="entry name" value="aa-tRNA-synth_II/BPL/LPL"/>
</dbReference>
<dbReference type="PIRSF" id="PIRSF001549">
    <property type="entry name" value="His-tRNA_synth"/>
    <property type="match status" value="1"/>
</dbReference>
<dbReference type="FunFam" id="3.30.930.10:FF:000005">
    <property type="entry name" value="Histidine--tRNA ligase"/>
    <property type="match status" value="1"/>
</dbReference>
<evidence type="ECO:0000256" key="10">
    <source>
        <dbReference type="ARBA" id="ARBA00047639"/>
    </source>
</evidence>
<evidence type="ECO:0000256" key="5">
    <source>
        <dbReference type="ARBA" id="ARBA00022598"/>
    </source>
</evidence>
<dbReference type="GO" id="GO:0006427">
    <property type="term" value="P:histidyl-tRNA aminoacylation"/>
    <property type="evidence" value="ECO:0007669"/>
    <property type="project" value="UniProtKB-UniRule"/>
</dbReference>
<feature type="binding site" evidence="12">
    <location>
        <begin position="82"/>
        <end position="84"/>
    </location>
    <ligand>
        <name>L-histidine</name>
        <dbReference type="ChEBI" id="CHEBI:57595"/>
    </ligand>
</feature>
<dbReference type="GO" id="GO:0005737">
    <property type="term" value="C:cytoplasm"/>
    <property type="evidence" value="ECO:0007669"/>
    <property type="project" value="UniProtKB-SubCell"/>
</dbReference>
<proteinExistence type="inferred from homology"/>
<reference evidence="14" key="2">
    <citation type="submission" date="2020-09" db="EMBL/GenBank/DDBJ databases">
        <authorList>
            <person name="Sun Q."/>
            <person name="Kim S."/>
        </authorList>
    </citation>
    <scope>NUCLEOTIDE SEQUENCE</scope>
    <source>
        <strain evidence="14">KCTC 32182</strain>
    </source>
</reference>
<evidence type="ECO:0000256" key="6">
    <source>
        <dbReference type="ARBA" id="ARBA00022741"/>
    </source>
</evidence>
<evidence type="ECO:0000313" key="14">
    <source>
        <dbReference type="EMBL" id="GGY05270.1"/>
    </source>
</evidence>
<dbReference type="HAMAP" id="MF_00127">
    <property type="entry name" value="His_tRNA_synth"/>
    <property type="match status" value="1"/>
</dbReference>
<comment type="caution">
    <text evidence="14">The sequence shown here is derived from an EMBL/GenBank/DDBJ whole genome shotgun (WGS) entry which is preliminary data.</text>
</comment>
<keyword evidence="9 11" id="KW-0030">Aminoacyl-tRNA synthetase</keyword>
<dbReference type="Proteomes" id="UP000645257">
    <property type="component" value="Unassembled WGS sequence"/>
</dbReference>
<dbReference type="PANTHER" id="PTHR43707">
    <property type="entry name" value="HISTIDYL-TRNA SYNTHETASE"/>
    <property type="match status" value="1"/>
</dbReference>
<comment type="similarity">
    <text evidence="2 11">Belongs to the class-II aminoacyl-tRNA synthetase family.</text>
</comment>
<evidence type="ECO:0000256" key="4">
    <source>
        <dbReference type="ARBA" id="ARBA00022490"/>
    </source>
</evidence>
<evidence type="ECO:0000256" key="9">
    <source>
        <dbReference type="ARBA" id="ARBA00023146"/>
    </source>
</evidence>
<feature type="binding site" evidence="12">
    <location>
        <begin position="262"/>
        <end position="263"/>
    </location>
    <ligand>
        <name>L-histidine</name>
        <dbReference type="ChEBI" id="CHEBI:57595"/>
    </ligand>
</feature>
<dbReference type="RefSeq" id="WP_189530725.1">
    <property type="nucleotide sequence ID" value="NZ_BMYX01000001.1"/>
</dbReference>
<keyword evidence="6 11" id="KW-0547">Nucleotide-binding</keyword>
<comment type="subcellular location">
    <subcellularLocation>
        <location evidence="1 11">Cytoplasm</location>
    </subcellularLocation>
</comment>
<dbReference type="EMBL" id="BMYX01000001">
    <property type="protein sequence ID" value="GGY05270.1"/>
    <property type="molecule type" value="Genomic_DNA"/>
</dbReference>
<evidence type="ECO:0000256" key="11">
    <source>
        <dbReference type="HAMAP-Rule" id="MF_00127"/>
    </source>
</evidence>
<evidence type="ECO:0000256" key="8">
    <source>
        <dbReference type="ARBA" id="ARBA00022917"/>
    </source>
</evidence>
<name>A0A918NYX8_9NEIS</name>
<keyword evidence="5 11" id="KW-0436">Ligase</keyword>
<organism evidence="14 15">
    <name type="scientific">Paludibacterium paludis</name>
    <dbReference type="NCBI Taxonomy" id="1225769"/>
    <lineage>
        <taxon>Bacteria</taxon>
        <taxon>Pseudomonadati</taxon>
        <taxon>Pseudomonadota</taxon>
        <taxon>Betaproteobacteria</taxon>
        <taxon>Neisseriales</taxon>
        <taxon>Chromobacteriaceae</taxon>
        <taxon>Paludibacterium</taxon>
    </lineage>
</organism>